<feature type="compositionally biased region" description="Polar residues" evidence="1">
    <location>
        <begin position="25"/>
        <end position="47"/>
    </location>
</feature>
<evidence type="ECO:0000313" key="2">
    <source>
        <dbReference type="EMBL" id="MFC3127475.1"/>
    </source>
</evidence>
<evidence type="ECO:0000313" key="3">
    <source>
        <dbReference type="Proteomes" id="UP001595593"/>
    </source>
</evidence>
<organism evidence="2 3">
    <name type="scientific">Teichococcus globiformis</name>
    <dbReference type="NCBI Taxonomy" id="2307229"/>
    <lineage>
        <taxon>Bacteria</taxon>
        <taxon>Pseudomonadati</taxon>
        <taxon>Pseudomonadota</taxon>
        <taxon>Alphaproteobacteria</taxon>
        <taxon>Acetobacterales</taxon>
        <taxon>Roseomonadaceae</taxon>
        <taxon>Roseomonas</taxon>
    </lineage>
</organism>
<comment type="caution">
    <text evidence="2">The sequence shown here is derived from an EMBL/GenBank/DDBJ whole genome shotgun (WGS) entry which is preliminary data.</text>
</comment>
<reference evidence="3" key="1">
    <citation type="journal article" date="2019" name="Int. J. Syst. Evol. Microbiol.">
        <title>The Global Catalogue of Microorganisms (GCM) 10K type strain sequencing project: providing services to taxonomists for standard genome sequencing and annotation.</title>
        <authorList>
            <consortium name="The Broad Institute Genomics Platform"/>
            <consortium name="The Broad Institute Genome Sequencing Center for Infectious Disease"/>
            <person name="Wu L."/>
            <person name="Ma J."/>
        </authorList>
    </citation>
    <scope>NUCLEOTIDE SEQUENCE [LARGE SCALE GENOMIC DNA]</scope>
    <source>
        <strain evidence="3">KCTC 52094</strain>
    </source>
</reference>
<proteinExistence type="predicted"/>
<feature type="region of interest" description="Disordered" evidence="1">
    <location>
        <begin position="1"/>
        <end position="58"/>
    </location>
</feature>
<sequence>MTTASSAAPMPTHRQRSPGAAVAMTGSSSRLISRNASMFSSTTTVPQTAKDGMKPAKD</sequence>
<dbReference type="RefSeq" id="WP_379599524.1">
    <property type="nucleotide sequence ID" value="NZ_JBHRTN010000028.1"/>
</dbReference>
<dbReference type="Proteomes" id="UP001595593">
    <property type="component" value="Unassembled WGS sequence"/>
</dbReference>
<gene>
    <name evidence="2" type="ORF">ACFOD4_20620</name>
</gene>
<accession>A0ABV7G7N2</accession>
<keyword evidence="3" id="KW-1185">Reference proteome</keyword>
<evidence type="ECO:0000256" key="1">
    <source>
        <dbReference type="SAM" id="MobiDB-lite"/>
    </source>
</evidence>
<dbReference type="EMBL" id="JBHRTN010000028">
    <property type="protein sequence ID" value="MFC3127475.1"/>
    <property type="molecule type" value="Genomic_DNA"/>
</dbReference>
<protein>
    <submittedName>
        <fullName evidence="2">Uncharacterized protein</fullName>
    </submittedName>
</protein>
<name>A0ABV7G7N2_9PROT</name>